<name>A0AAV1CXC4_OLDCO</name>
<proteinExistence type="predicted"/>
<evidence type="ECO:0000256" key="1">
    <source>
        <dbReference type="SAM" id="MobiDB-lite"/>
    </source>
</evidence>
<dbReference type="EMBL" id="OX459120">
    <property type="protein sequence ID" value="CAI9099908.1"/>
    <property type="molecule type" value="Genomic_DNA"/>
</dbReference>
<reference evidence="3" key="1">
    <citation type="submission" date="2023-03" db="EMBL/GenBank/DDBJ databases">
        <authorList>
            <person name="Julca I."/>
        </authorList>
    </citation>
    <scope>NUCLEOTIDE SEQUENCE</scope>
</reference>
<keyword evidence="2" id="KW-0732">Signal</keyword>
<organism evidence="3 4">
    <name type="scientific">Oldenlandia corymbosa var. corymbosa</name>
    <dbReference type="NCBI Taxonomy" id="529605"/>
    <lineage>
        <taxon>Eukaryota</taxon>
        <taxon>Viridiplantae</taxon>
        <taxon>Streptophyta</taxon>
        <taxon>Embryophyta</taxon>
        <taxon>Tracheophyta</taxon>
        <taxon>Spermatophyta</taxon>
        <taxon>Magnoliopsida</taxon>
        <taxon>eudicotyledons</taxon>
        <taxon>Gunneridae</taxon>
        <taxon>Pentapetalae</taxon>
        <taxon>asterids</taxon>
        <taxon>lamiids</taxon>
        <taxon>Gentianales</taxon>
        <taxon>Rubiaceae</taxon>
        <taxon>Rubioideae</taxon>
        <taxon>Spermacoceae</taxon>
        <taxon>Hedyotis-Oldenlandia complex</taxon>
        <taxon>Oldenlandia</taxon>
    </lineage>
</organism>
<dbReference type="AlphaFoldDB" id="A0AAV1CXC4"/>
<sequence length="152" mass="17570">MAANVILLWQLLSGGGALYPFVKLWKPGIVVSLFERIMRRDFIFSANQQMNRDGRMSNYNKKPILLVEKAFPPEAKLMRRRNSKTAQKAVIKAQKEAEKKLKDREKRAKKKAGLSGDVPEDEEQTEAVTMMLVMQRRQKKQLYSSTIKETKK</sequence>
<evidence type="ECO:0000313" key="4">
    <source>
        <dbReference type="Proteomes" id="UP001161247"/>
    </source>
</evidence>
<accession>A0AAV1CXC4</accession>
<gene>
    <name evidence="3" type="ORF">OLC1_LOCUS9840</name>
</gene>
<evidence type="ECO:0000256" key="2">
    <source>
        <dbReference type="SAM" id="SignalP"/>
    </source>
</evidence>
<dbReference type="Proteomes" id="UP001161247">
    <property type="component" value="Chromosome 3"/>
</dbReference>
<feature type="compositionally biased region" description="Basic and acidic residues" evidence="1">
    <location>
        <begin position="93"/>
        <end position="106"/>
    </location>
</feature>
<keyword evidence="4" id="KW-1185">Reference proteome</keyword>
<feature type="region of interest" description="Disordered" evidence="1">
    <location>
        <begin position="93"/>
        <end position="125"/>
    </location>
</feature>
<feature type="signal peptide" evidence="2">
    <location>
        <begin position="1"/>
        <end position="17"/>
    </location>
</feature>
<protein>
    <submittedName>
        <fullName evidence="3">OLC1v1036800C1</fullName>
    </submittedName>
</protein>
<evidence type="ECO:0000313" key="3">
    <source>
        <dbReference type="EMBL" id="CAI9099908.1"/>
    </source>
</evidence>
<feature type="chain" id="PRO_5043785157" evidence="2">
    <location>
        <begin position="18"/>
        <end position="152"/>
    </location>
</feature>